<dbReference type="SUPFAM" id="SSF52540">
    <property type="entry name" value="P-loop containing nucleoside triphosphate hydrolases"/>
    <property type="match status" value="1"/>
</dbReference>
<accession>A0A154L145</accession>
<dbReference type="SMART" id="SM00072">
    <property type="entry name" value="GuKc"/>
    <property type="match status" value="1"/>
</dbReference>
<evidence type="ECO:0000256" key="1">
    <source>
        <dbReference type="ARBA" id="ARBA00000373"/>
    </source>
</evidence>
<comment type="pathway">
    <text evidence="2">Metabolic intermediate biosynthesis; 5-phospho-alpha-D-ribose 1-diphosphate biosynthesis; 5-phospho-alpha-D-ribose 1-diphosphate from D-ribose 5-phosphate (route II): step 3/3.</text>
</comment>
<dbReference type="EC" id="2.7.4.23" evidence="3"/>
<evidence type="ECO:0000256" key="2">
    <source>
        <dbReference type="ARBA" id="ARBA00005069"/>
    </source>
</evidence>
<dbReference type="InterPro" id="IPR012699">
    <property type="entry name" value="PhnN"/>
</dbReference>
<dbReference type="PANTHER" id="PTHR23117">
    <property type="entry name" value="GUANYLATE KINASE-RELATED"/>
    <property type="match status" value="1"/>
</dbReference>
<evidence type="ECO:0000256" key="4">
    <source>
        <dbReference type="ARBA" id="ARBA00022679"/>
    </source>
</evidence>
<dbReference type="NCBIfam" id="TIGR02322">
    <property type="entry name" value="phosphon_PhnN"/>
    <property type="match status" value="1"/>
</dbReference>
<dbReference type="RefSeq" id="WP_062953159.1">
    <property type="nucleotide sequence ID" value="NZ_LPVY01000023.1"/>
</dbReference>
<evidence type="ECO:0000313" key="8">
    <source>
        <dbReference type="EMBL" id="KZB61555.1"/>
    </source>
</evidence>
<dbReference type="UniPathway" id="UPA00087">
    <property type="reaction ID" value="UER00175"/>
</dbReference>
<keyword evidence="8" id="KW-0418">Kinase</keyword>
<dbReference type="Proteomes" id="UP000076335">
    <property type="component" value="Unassembled WGS sequence"/>
</dbReference>
<dbReference type="GO" id="GO:0005524">
    <property type="term" value="F:ATP binding"/>
    <property type="evidence" value="ECO:0007669"/>
    <property type="project" value="UniProtKB-KW"/>
</dbReference>
<dbReference type="PANTHER" id="PTHR23117:SF8">
    <property type="entry name" value="RIBOSE 1,5-BISPHOSPHATE PHOSPHOKINASE PHNN"/>
    <property type="match status" value="1"/>
</dbReference>
<dbReference type="GO" id="GO:0033863">
    <property type="term" value="F:ribose 1,5-bisphosphate phosphokinase activity"/>
    <property type="evidence" value="ECO:0007669"/>
    <property type="project" value="UniProtKB-EC"/>
</dbReference>
<name>A0A154L145_9PROT</name>
<dbReference type="InterPro" id="IPR027417">
    <property type="entry name" value="P-loop_NTPase"/>
</dbReference>
<dbReference type="OrthoDB" id="341217at2"/>
<dbReference type="AlphaFoldDB" id="A0A154L145"/>
<keyword evidence="5" id="KW-0547">Nucleotide-binding</keyword>
<evidence type="ECO:0000259" key="7">
    <source>
        <dbReference type="SMART" id="SM00072"/>
    </source>
</evidence>
<dbReference type="Gene3D" id="3.40.50.300">
    <property type="entry name" value="P-loop containing nucleotide triphosphate hydrolases"/>
    <property type="match status" value="1"/>
</dbReference>
<dbReference type="InterPro" id="IPR008145">
    <property type="entry name" value="GK/Ca_channel_bsu"/>
</dbReference>
<gene>
    <name evidence="8" type="ORF">AUP42_06240</name>
</gene>
<dbReference type="Pfam" id="PF13238">
    <property type="entry name" value="AAA_18"/>
    <property type="match status" value="1"/>
</dbReference>
<proteinExistence type="predicted"/>
<evidence type="ECO:0000256" key="5">
    <source>
        <dbReference type="ARBA" id="ARBA00022741"/>
    </source>
</evidence>
<organism evidence="8 9">
    <name type="scientific">Thalassospira lucentensis</name>
    <dbReference type="NCBI Taxonomy" id="168935"/>
    <lineage>
        <taxon>Bacteria</taxon>
        <taxon>Pseudomonadati</taxon>
        <taxon>Pseudomonadota</taxon>
        <taxon>Alphaproteobacteria</taxon>
        <taxon>Rhodospirillales</taxon>
        <taxon>Thalassospiraceae</taxon>
        <taxon>Thalassospira</taxon>
    </lineage>
</organism>
<dbReference type="EMBL" id="LPVY01000023">
    <property type="protein sequence ID" value="KZB61555.1"/>
    <property type="molecule type" value="Genomic_DNA"/>
</dbReference>
<dbReference type="GO" id="GO:0005829">
    <property type="term" value="C:cytosol"/>
    <property type="evidence" value="ECO:0007669"/>
    <property type="project" value="TreeGrafter"/>
</dbReference>
<comment type="catalytic activity">
    <reaction evidence="1">
        <text>alpha-D-ribose 1,5-bisphosphate + ATP = 5-phospho-alpha-D-ribose 1-diphosphate + ADP</text>
        <dbReference type="Rhea" id="RHEA:20109"/>
        <dbReference type="ChEBI" id="CHEBI:30616"/>
        <dbReference type="ChEBI" id="CHEBI:58017"/>
        <dbReference type="ChEBI" id="CHEBI:68688"/>
        <dbReference type="ChEBI" id="CHEBI:456216"/>
        <dbReference type="EC" id="2.7.4.23"/>
    </reaction>
</comment>
<feature type="domain" description="Guanylate kinase/L-type calcium channel beta subunit" evidence="7">
    <location>
        <begin position="14"/>
        <end position="196"/>
    </location>
</feature>
<reference evidence="8 9" key="1">
    <citation type="submission" date="2015-12" db="EMBL/GenBank/DDBJ databases">
        <title>Genome sequence of Thalassospira lucentensis MCCC 1A02072.</title>
        <authorList>
            <person name="Lu L."/>
            <person name="Lai Q."/>
            <person name="Shao Z."/>
            <person name="Qian P."/>
        </authorList>
    </citation>
    <scope>NUCLEOTIDE SEQUENCE [LARGE SCALE GENOMIC DNA]</scope>
    <source>
        <strain evidence="8 9">MCCC 1A02072</strain>
    </source>
</reference>
<evidence type="ECO:0000256" key="6">
    <source>
        <dbReference type="ARBA" id="ARBA00022840"/>
    </source>
</evidence>
<keyword evidence="4" id="KW-0808">Transferase</keyword>
<protein>
    <recommendedName>
        <fullName evidence="3">ribose 1,5-bisphosphate phosphokinase</fullName>
        <ecNumber evidence="3">2.7.4.23</ecNumber>
    </recommendedName>
</protein>
<keyword evidence="6" id="KW-0067">ATP-binding</keyword>
<evidence type="ECO:0000313" key="9">
    <source>
        <dbReference type="Proteomes" id="UP000076335"/>
    </source>
</evidence>
<dbReference type="GO" id="GO:0006015">
    <property type="term" value="P:5-phosphoribose 1-diphosphate biosynthetic process"/>
    <property type="evidence" value="ECO:0007669"/>
    <property type="project" value="UniProtKB-UniPathway"/>
</dbReference>
<comment type="caution">
    <text evidence="8">The sequence shown here is derived from an EMBL/GenBank/DDBJ whole genome shotgun (WGS) entry which is preliminary data.</text>
</comment>
<sequence length="208" mass="22834">MTARHDIHHGASENGLLILVVGPSGVGKDTLLDAARARLHDDETILFPRRCITRPAGSVGEIHIPVRAEDFASMAKQGAFLLSWRAHNLCYGIPNHVQNDVANGKIVVVNASRSVIDDARDLLGSDHVRVISIRAHEDALRQRLVARGRESSDDIEQRLRRASAYQVDGPNVIAVENDNDLETGIGRFIDAIFHRPAHTDQAPSNRVV</sequence>
<evidence type="ECO:0000256" key="3">
    <source>
        <dbReference type="ARBA" id="ARBA00012892"/>
    </source>
</evidence>